<dbReference type="EMBL" id="JBHTJL010000016">
    <property type="protein sequence ID" value="MFD1064273.1"/>
    <property type="molecule type" value="Genomic_DNA"/>
</dbReference>
<dbReference type="Proteomes" id="UP001597013">
    <property type="component" value="Unassembled WGS sequence"/>
</dbReference>
<evidence type="ECO:0000313" key="3">
    <source>
        <dbReference type="EMBL" id="MFD1064273.1"/>
    </source>
</evidence>
<keyword evidence="4" id="KW-1185">Reference proteome</keyword>
<dbReference type="PROSITE" id="PS51352">
    <property type="entry name" value="THIOREDOXIN_2"/>
    <property type="match status" value="1"/>
</dbReference>
<dbReference type="InterPro" id="IPR013766">
    <property type="entry name" value="Thioredoxin_domain"/>
</dbReference>
<dbReference type="RefSeq" id="WP_386132567.1">
    <property type="nucleotide sequence ID" value="NZ_JBHTJL010000016.1"/>
</dbReference>
<reference evidence="4" key="1">
    <citation type="journal article" date="2019" name="Int. J. Syst. Evol. Microbiol.">
        <title>The Global Catalogue of Microorganisms (GCM) 10K type strain sequencing project: providing services to taxonomists for standard genome sequencing and annotation.</title>
        <authorList>
            <consortium name="The Broad Institute Genomics Platform"/>
            <consortium name="The Broad Institute Genome Sequencing Center for Infectious Disease"/>
            <person name="Wu L."/>
            <person name="Ma J."/>
        </authorList>
    </citation>
    <scope>NUCLEOTIDE SEQUENCE [LARGE SCALE GENOMIC DNA]</scope>
    <source>
        <strain evidence="4">CCUG 62215</strain>
    </source>
</reference>
<evidence type="ECO:0000259" key="2">
    <source>
        <dbReference type="PROSITE" id="PS51352"/>
    </source>
</evidence>
<dbReference type="PROSITE" id="PS51257">
    <property type="entry name" value="PROKAR_LIPOPROTEIN"/>
    <property type="match status" value="1"/>
</dbReference>
<feature type="domain" description="Thioredoxin" evidence="2">
    <location>
        <begin position="336"/>
        <end position="475"/>
    </location>
</feature>
<sequence>MKFRLLSFLAFFVALTSCFDKASDDGDSAFFGGEIINPKGENVILYNRKGDVADTLLLDAQNRFSHTIKNINAGLYSFRHGGEIQFVILEPKDSVMIRLNTYDFDESLVFTGKGAKKNNYLIKTFLNNENESQKLVKYSQQKDPEEFDAFIKVRHNQELENFRRFKEKANISDYATSIIKANIDYHNYADKEIYPFAYYGENKLVHIKDLPENFYDFRNNVAYNASELSEIFAYSRFLFFHFDNIAVTDFYKNNEFHSKFNRYELSYNKSKLALVDSLVKDKTIKNNLLKYKTREFINNSKSQDEINDMMASYLSKTTSEEDIKYMNKLIASLDNLKPGKGLPDLKLIDINNNEATIADIVDKPTLMYFWSANTKTHYKNSHYRVKELQAKFPKMGFMSININDNPEKFWKETIKQYNFNLDNEYRFENPKEALETLAVYDLYKVIIVDKDANIIHPKANIFSKDFDRVMENLIIRKELVLK</sequence>
<evidence type="ECO:0000313" key="4">
    <source>
        <dbReference type="Proteomes" id="UP001597013"/>
    </source>
</evidence>
<feature type="chain" id="PRO_5045339560" evidence="1">
    <location>
        <begin position="23"/>
        <end position="482"/>
    </location>
</feature>
<dbReference type="InterPro" id="IPR036249">
    <property type="entry name" value="Thioredoxin-like_sf"/>
</dbReference>
<feature type="signal peptide" evidence="1">
    <location>
        <begin position="1"/>
        <end position="22"/>
    </location>
</feature>
<proteinExistence type="predicted"/>
<organism evidence="3 4">
    <name type="scientific">Winogradskyella litorisediminis</name>
    <dbReference type="NCBI Taxonomy" id="1156618"/>
    <lineage>
        <taxon>Bacteria</taxon>
        <taxon>Pseudomonadati</taxon>
        <taxon>Bacteroidota</taxon>
        <taxon>Flavobacteriia</taxon>
        <taxon>Flavobacteriales</taxon>
        <taxon>Flavobacteriaceae</taxon>
        <taxon>Winogradskyella</taxon>
    </lineage>
</organism>
<comment type="caution">
    <text evidence="3">The sequence shown here is derived from an EMBL/GenBank/DDBJ whole genome shotgun (WGS) entry which is preliminary data.</text>
</comment>
<name>A0ABW3NAB3_9FLAO</name>
<keyword evidence="1" id="KW-0732">Signal</keyword>
<gene>
    <name evidence="3" type="ORF">ACFQ1Q_13540</name>
</gene>
<accession>A0ABW3NAB3</accession>
<dbReference type="Gene3D" id="3.40.30.10">
    <property type="entry name" value="Glutaredoxin"/>
    <property type="match status" value="1"/>
</dbReference>
<evidence type="ECO:0000256" key="1">
    <source>
        <dbReference type="SAM" id="SignalP"/>
    </source>
</evidence>
<protein>
    <submittedName>
        <fullName evidence="3">TlpA family protein disulfide reductase</fullName>
    </submittedName>
</protein>
<dbReference type="SUPFAM" id="SSF52833">
    <property type="entry name" value="Thioredoxin-like"/>
    <property type="match status" value="1"/>
</dbReference>